<accession>V6HU12</accession>
<gene>
    <name evidence="1" type="ORF">LEP1GSC062_1818</name>
</gene>
<sequence length="87" mass="10099">MFVFFWGNFSAKKDEFRLLKKSTICQKTFSFANFDPLSSDIYTETGSRILIFPSSLNSFLKNSEREHEIDPGSGIPLRFSFLDRKAF</sequence>
<dbReference type="EMBL" id="AHMT02000053">
    <property type="protein sequence ID" value="EQA60706.1"/>
    <property type="molecule type" value="Genomic_DNA"/>
</dbReference>
<evidence type="ECO:0000313" key="1">
    <source>
        <dbReference type="EMBL" id="EQA60706.1"/>
    </source>
</evidence>
<evidence type="ECO:0000313" key="2">
    <source>
        <dbReference type="Proteomes" id="UP000018747"/>
    </source>
</evidence>
<comment type="caution">
    <text evidence="1">The sequence shown here is derived from an EMBL/GenBank/DDBJ whole genome shotgun (WGS) entry which is preliminary data.</text>
</comment>
<keyword evidence="2" id="KW-1185">Reference proteome</keyword>
<protein>
    <submittedName>
        <fullName evidence="1">Uncharacterized protein</fullName>
    </submittedName>
</protein>
<proteinExistence type="predicted"/>
<organism evidence="1 2">
    <name type="scientific">Leptospira alexanderi serovar Manhao 3 str. L 60</name>
    <dbReference type="NCBI Taxonomy" id="1049759"/>
    <lineage>
        <taxon>Bacteria</taxon>
        <taxon>Pseudomonadati</taxon>
        <taxon>Spirochaetota</taxon>
        <taxon>Spirochaetia</taxon>
        <taxon>Leptospirales</taxon>
        <taxon>Leptospiraceae</taxon>
        <taxon>Leptospira</taxon>
    </lineage>
</organism>
<name>V6HU12_9LEPT</name>
<dbReference type="Proteomes" id="UP000018747">
    <property type="component" value="Unassembled WGS sequence"/>
</dbReference>
<dbReference type="AlphaFoldDB" id="V6HU12"/>
<reference evidence="1" key="1">
    <citation type="submission" date="2013-05" db="EMBL/GenBank/DDBJ databases">
        <authorList>
            <person name="Harkins D.M."/>
            <person name="Durkin A.S."/>
            <person name="Brinkac L.M."/>
            <person name="Haft D.H."/>
            <person name="Selengut J.D."/>
            <person name="Sanka R."/>
            <person name="DePew J."/>
            <person name="Purushe J."/>
            <person name="Hartskeerl R.A."/>
            <person name="Ahmed A."/>
            <person name="van der Linden H."/>
            <person name="Goris M.G.A."/>
            <person name="Vinetz J.M."/>
            <person name="Sutton G.G."/>
            <person name="Nierman W.C."/>
            <person name="Fouts D.E."/>
        </authorList>
    </citation>
    <scope>NUCLEOTIDE SEQUENCE [LARGE SCALE GENOMIC DNA]</scope>
    <source>
        <strain evidence="1">L 60</strain>
    </source>
</reference>